<dbReference type="InterPro" id="IPR029753">
    <property type="entry name" value="D-isomer_DH_CS"/>
</dbReference>
<dbReference type="Proteomes" id="UP000282957">
    <property type="component" value="Unassembled WGS sequence"/>
</dbReference>
<dbReference type="GO" id="GO:0016616">
    <property type="term" value="F:oxidoreductase activity, acting on the CH-OH group of donors, NAD or NADP as acceptor"/>
    <property type="evidence" value="ECO:0007669"/>
    <property type="project" value="InterPro"/>
</dbReference>
<gene>
    <name evidence="8" type="ORF">EOD42_11905</name>
</gene>
<dbReference type="InterPro" id="IPR006140">
    <property type="entry name" value="D-isomer_DH_NAD-bd"/>
</dbReference>
<dbReference type="PANTHER" id="PTHR42789">
    <property type="entry name" value="D-ISOMER SPECIFIC 2-HYDROXYACID DEHYDROGENASE FAMILY PROTEIN (AFU_ORTHOLOGUE AFUA_6G10090)"/>
    <property type="match status" value="1"/>
</dbReference>
<evidence type="ECO:0000256" key="3">
    <source>
        <dbReference type="ARBA" id="ARBA00023002"/>
    </source>
</evidence>
<dbReference type="FunFam" id="3.40.50.720:FF:000203">
    <property type="entry name" value="D-3-phosphoglycerate dehydrogenase (SerA)"/>
    <property type="match status" value="1"/>
</dbReference>
<dbReference type="GO" id="GO:0051287">
    <property type="term" value="F:NAD binding"/>
    <property type="evidence" value="ECO:0007669"/>
    <property type="project" value="InterPro"/>
</dbReference>
<evidence type="ECO:0000259" key="7">
    <source>
        <dbReference type="Pfam" id="PF02826"/>
    </source>
</evidence>
<evidence type="ECO:0000313" key="8">
    <source>
        <dbReference type="EMBL" id="RVT97087.1"/>
    </source>
</evidence>
<sequence length="323" mass="34597">MPEIKRLAILDDYQGLTLSHPDWARLPGIEKTVFQDTLKDEDALVARLAPFDAILAMRERTPFPRSLIERLPNLKLLITTGERNRGIDDAACKERGITLCGTSSFGAPTVEITWGLIINMMRGLPEQAESMRAGNWQRQTLLGGVGSTVEGKTLGVVGLGKLGTRVAKVGQAFGMKVVAWSQNLTDEAAAAVGATRVSKEELLRTADVVTLHLLLSERSRGIIAAPDLALMKKSAIIINTSRGPLIDQDALIAALKAGTIAGAGIDVYDIEPIPPAHPLLSAPHALLTPHLGYVSAENFAQYFKGAVEVIEAYLAGSPIRIIG</sequence>
<dbReference type="SUPFAM" id="SSF52283">
    <property type="entry name" value="Formate/glycerate dehydrogenase catalytic domain-like"/>
    <property type="match status" value="1"/>
</dbReference>
<dbReference type="InterPro" id="IPR006139">
    <property type="entry name" value="D-isomer_2_OHA_DH_cat_dom"/>
</dbReference>
<accession>A0A437MHG4</accession>
<feature type="domain" description="D-isomer specific 2-hydroxyacid dehydrogenase NAD-binding" evidence="7">
    <location>
        <begin position="115"/>
        <end position="292"/>
    </location>
</feature>
<evidence type="ECO:0000256" key="5">
    <source>
        <dbReference type="RuleBase" id="RU003719"/>
    </source>
</evidence>
<evidence type="ECO:0000256" key="1">
    <source>
        <dbReference type="ARBA" id="ARBA00005854"/>
    </source>
</evidence>
<evidence type="ECO:0000259" key="6">
    <source>
        <dbReference type="Pfam" id="PF00389"/>
    </source>
</evidence>
<dbReference type="InterPro" id="IPR036291">
    <property type="entry name" value="NAD(P)-bd_dom_sf"/>
</dbReference>
<dbReference type="RefSeq" id="WP_127787734.1">
    <property type="nucleotide sequence ID" value="NZ_SACL01000003.1"/>
</dbReference>
<dbReference type="InterPro" id="IPR029752">
    <property type="entry name" value="D-isomer_DH_CS1"/>
</dbReference>
<evidence type="ECO:0000256" key="4">
    <source>
        <dbReference type="ARBA" id="ARBA00023027"/>
    </source>
</evidence>
<dbReference type="PANTHER" id="PTHR42789:SF1">
    <property type="entry name" value="D-ISOMER SPECIFIC 2-HYDROXYACID DEHYDROGENASE FAMILY PROTEIN (AFU_ORTHOLOGUE AFUA_6G10090)"/>
    <property type="match status" value="1"/>
</dbReference>
<keyword evidence="9" id="KW-1185">Reference proteome</keyword>
<dbReference type="OrthoDB" id="9793626at2"/>
<keyword evidence="4" id="KW-0520">NAD</keyword>
<comment type="similarity">
    <text evidence="1 5">Belongs to the D-isomer specific 2-hydroxyacid dehydrogenase family.</text>
</comment>
<dbReference type="CDD" id="cd12169">
    <property type="entry name" value="PGDH_like_1"/>
    <property type="match status" value="1"/>
</dbReference>
<dbReference type="Gene3D" id="3.40.50.720">
    <property type="entry name" value="NAD(P)-binding Rossmann-like Domain"/>
    <property type="match status" value="2"/>
</dbReference>
<dbReference type="PROSITE" id="PS00065">
    <property type="entry name" value="D_2_HYDROXYACID_DH_1"/>
    <property type="match status" value="1"/>
</dbReference>
<dbReference type="InterPro" id="IPR050857">
    <property type="entry name" value="D-2-hydroxyacid_DH"/>
</dbReference>
<comment type="caution">
    <text evidence="8">The sequence shown here is derived from an EMBL/GenBank/DDBJ whole genome shotgun (WGS) entry which is preliminary data.</text>
</comment>
<dbReference type="SUPFAM" id="SSF51735">
    <property type="entry name" value="NAD(P)-binding Rossmann-fold domains"/>
    <property type="match status" value="1"/>
</dbReference>
<organism evidence="8 9">
    <name type="scientific">Rhodovarius crocodyli</name>
    <dbReference type="NCBI Taxonomy" id="1979269"/>
    <lineage>
        <taxon>Bacteria</taxon>
        <taxon>Pseudomonadati</taxon>
        <taxon>Pseudomonadota</taxon>
        <taxon>Alphaproteobacteria</taxon>
        <taxon>Acetobacterales</taxon>
        <taxon>Roseomonadaceae</taxon>
        <taxon>Rhodovarius</taxon>
    </lineage>
</organism>
<dbReference type="PROSITE" id="PS00671">
    <property type="entry name" value="D_2_HYDROXYACID_DH_3"/>
    <property type="match status" value="1"/>
</dbReference>
<dbReference type="GO" id="GO:0008652">
    <property type="term" value="P:amino acid biosynthetic process"/>
    <property type="evidence" value="ECO:0007669"/>
    <property type="project" value="UniProtKB-KW"/>
</dbReference>
<evidence type="ECO:0000313" key="9">
    <source>
        <dbReference type="Proteomes" id="UP000282957"/>
    </source>
</evidence>
<keyword evidence="2" id="KW-0028">Amino-acid biosynthesis</keyword>
<protein>
    <submittedName>
        <fullName evidence="8">D-2-hydroxyacid dehydrogenase family protein</fullName>
    </submittedName>
</protein>
<dbReference type="Pfam" id="PF02826">
    <property type="entry name" value="2-Hacid_dh_C"/>
    <property type="match status" value="1"/>
</dbReference>
<dbReference type="AlphaFoldDB" id="A0A437MHG4"/>
<name>A0A437MHG4_9PROT</name>
<proteinExistence type="inferred from homology"/>
<dbReference type="EMBL" id="SACL01000003">
    <property type="protein sequence ID" value="RVT97087.1"/>
    <property type="molecule type" value="Genomic_DNA"/>
</dbReference>
<reference evidence="8 9" key="1">
    <citation type="submission" date="2019-01" db="EMBL/GenBank/DDBJ databases">
        <authorList>
            <person name="Chen W.-M."/>
        </authorList>
    </citation>
    <scope>NUCLEOTIDE SEQUENCE [LARGE SCALE GENOMIC DNA]</scope>
    <source>
        <strain evidence="8 9">CCP-6</strain>
    </source>
</reference>
<evidence type="ECO:0000256" key="2">
    <source>
        <dbReference type="ARBA" id="ARBA00022605"/>
    </source>
</evidence>
<dbReference type="Pfam" id="PF00389">
    <property type="entry name" value="2-Hacid_dh"/>
    <property type="match status" value="1"/>
</dbReference>
<keyword evidence="3 5" id="KW-0560">Oxidoreductase</keyword>
<feature type="domain" description="D-isomer specific 2-hydroxyacid dehydrogenase catalytic" evidence="6">
    <location>
        <begin position="32"/>
        <end position="317"/>
    </location>
</feature>